<evidence type="ECO:0000313" key="6">
    <source>
        <dbReference type="Proteomes" id="UP000324022"/>
    </source>
</evidence>
<evidence type="ECO:0000313" key="5">
    <source>
        <dbReference type="EMBL" id="SPO19853.1"/>
    </source>
</evidence>
<dbReference type="InterPro" id="IPR002938">
    <property type="entry name" value="FAD-bd"/>
</dbReference>
<dbReference type="Proteomes" id="UP000324022">
    <property type="component" value="Unassembled WGS sequence"/>
</dbReference>
<proteinExistence type="predicted"/>
<evidence type="ECO:0000259" key="4">
    <source>
        <dbReference type="Pfam" id="PF01494"/>
    </source>
</evidence>
<name>A0A5C3DNR9_9BASI</name>
<keyword evidence="1" id="KW-0285">Flavoprotein</keyword>
<dbReference type="PANTHER" id="PTHR46865:SF2">
    <property type="entry name" value="MONOOXYGENASE"/>
    <property type="match status" value="1"/>
</dbReference>
<evidence type="ECO:0000256" key="1">
    <source>
        <dbReference type="ARBA" id="ARBA00022630"/>
    </source>
</evidence>
<evidence type="ECO:0000256" key="3">
    <source>
        <dbReference type="ARBA" id="ARBA00023002"/>
    </source>
</evidence>
<gene>
    <name evidence="5" type="ORF">UTRI_00250_B</name>
</gene>
<dbReference type="InterPro" id="IPR051704">
    <property type="entry name" value="FAD_aromatic-hydroxylase"/>
</dbReference>
<evidence type="ECO:0000256" key="2">
    <source>
        <dbReference type="ARBA" id="ARBA00022827"/>
    </source>
</evidence>
<keyword evidence="3" id="KW-0560">Oxidoreductase</keyword>
<dbReference type="InterPro" id="IPR036188">
    <property type="entry name" value="FAD/NAD-bd_sf"/>
</dbReference>
<dbReference type="Gene3D" id="3.50.50.60">
    <property type="entry name" value="FAD/NAD(P)-binding domain"/>
    <property type="match status" value="1"/>
</dbReference>
<sequence length="426" mass="47948">MRVLISGAGIAGPTLAFFLSRAGAHVTVLEKADSLRCQGQNIDITGTAVSVVNKMGLLDEVRRNNTTEQGTSFVDENGKVYASFSLTKSVDTLTSDYEILRGDLAYVLHSATKDHPNIRYRFGTYVTQVLENSQERVRVKLSTGEEEEYDILVAADGVWSSIRKQVFTEDMVQVINRNNFAIYGTVPRLKEDSNHWCIHQALDGRAVGTRPDNHGTLRAFFSVMPTTQQKKDAWRSAVRSHDRRLQLDLLKSEFKDVGWITPRLLQGVEESDDFYFGSVHQIRLSKWYKNRVICLGDTAYAPTPFTGMGTSLAIDGGYLLAGHLSQLSPGQHPSIAFERYESEFKPFVQKIQHLPWYVPGIVHPQYAASRWLFKQFISTVAFIMSIPWLVKMYGSRDERFEEGVVEKLDAPFPAFSAFEAAQTTAN</sequence>
<reference evidence="5 6" key="1">
    <citation type="submission" date="2018-03" db="EMBL/GenBank/DDBJ databases">
        <authorList>
            <person name="Guldener U."/>
        </authorList>
    </citation>
    <scope>NUCLEOTIDE SEQUENCE [LARGE SCALE GENOMIC DNA]</scope>
    <source>
        <strain evidence="5 6">NBRC100155</strain>
    </source>
</reference>
<dbReference type="EMBL" id="OOIN01000001">
    <property type="protein sequence ID" value="SPO19853.1"/>
    <property type="molecule type" value="Genomic_DNA"/>
</dbReference>
<dbReference type="Gene3D" id="3.30.9.10">
    <property type="entry name" value="D-Amino Acid Oxidase, subunit A, domain 2"/>
    <property type="match status" value="1"/>
</dbReference>
<dbReference type="PANTHER" id="PTHR46865">
    <property type="entry name" value="OXIDOREDUCTASE-RELATED"/>
    <property type="match status" value="1"/>
</dbReference>
<dbReference type="OrthoDB" id="655030at2759"/>
<accession>A0A5C3DNR9</accession>
<keyword evidence="2" id="KW-0274">FAD</keyword>
<feature type="domain" description="FAD-binding" evidence="4">
    <location>
        <begin position="2"/>
        <end position="351"/>
    </location>
</feature>
<dbReference type="GO" id="GO:0016491">
    <property type="term" value="F:oxidoreductase activity"/>
    <property type="evidence" value="ECO:0007669"/>
    <property type="project" value="UniProtKB-KW"/>
</dbReference>
<protein>
    <submittedName>
        <fullName evidence="5">Related to 2-polyprenyl-6-methoxyphenol hydroxylase and related FAD-dependent oxidoreductases</fullName>
    </submittedName>
</protein>
<dbReference type="AlphaFoldDB" id="A0A5C3DNR9"/>
<dbReference type="Pfam" id="PF01494">
    <property type="entry name" value="FAD_binding_3"/>
    <property type="match status" value="1"/>
</dbReference>
<dbReference type="GO" id="GO:0071949">
    <property type="term" value="F:FAD binding"/>
    <property type="evidence" value="ECO:0007669"/>
    <property type="project" value="InterPro"/>
</dbReference>
<dbReference type="PRINTS" id="PR00420">
    <property type="entry name" value="RNGMNOXGNASE"/>
</dbReference>
<organism evidence="5 6">
    <name type="scientific">Ustilago trichophora</name>
    <dbReference type="NCBI Taxonomy" id="86804"/>
    <lineage>
        <taxon>Eukaryota</taxon>
        <taxon>Fungi</taxon>
        <taxon>Dikarya</taxon>
        <taxon>Basidiomycota</taxon>
        <taxon>Ustilaginomycotina</taxon>
        <taxon>Ustilaginomycetes</taxon>
        <taxon>Ustilaginales</taxon>
        <taxon>Ustilaginaceae</taxon>
        <taxon>Ustilago</taxon>
    </lineage>
</organism>
<keyword evidence="6" id="KW-1185">Reference proteome</keyword>
<dbReference type="SUPFAM" id="SSF51905">
    <property type="entry name" value="FAD/NAD(P)-binding domain"/>
    <property type="match status" value="1"/>
</dbReference>